<feature type="compositionally biased region" description="Polar residues" evidence="1">
    <location>
        <begin position="103"/>
        <end position="112"/>
    </location>
</feature>
<dbReference type="AlphaFoldDB" id="A0AAD8ZWW1"/>
<feature type="region of interest" description="Disordered" evidence="1">
    <location>
        <begin position="101"/>
        <end position="134"/>
    </location>
</feature>
<protein>
    <submittedName>
        <fullName evidence="2">Uncharacterized protein</fullName>
    </submittedName>
</protein>
<comment type="caution">
    <text evidence="2">The sequence shown here is derived from an EMBL/GenBank/DDBJ whole genome shotgun (WGS) entry which is preliminary data.</text>
</comment>
<reference evidence="2" key="1">
    <citation type="submission" date="2023-03" db="EMBL/GenBank/DDBJ databases">
        <title>Electrophorus voltai genome.</title>
        <authorList>
            <person name="Bian C."/>
        </authorList>
    </citation>
    <scope>NUCLEOTIDE SEQUENCE</scope>
    <source>
        <strain evidence="2">CB-2022</strain>
        <tissue evidence="2">Muscle</tissue>
    </source>
</reference>
<dbReference type="Proteomes" id="UP001239994">
    <property type="component" value="Unassembled WGS sequence"/>
</dbReference>
<evidence type="ECO:0000313" key="2">
    <source>
        <dbReference type="EMBL" id="KAK1806728.1"/>
    </source>
</evidence>
<evidence type="ECO:0000256" key="1">
    <source>
        <dbReference type="SAM" id="MobiDB-lite"/>
    </source>
</evidence>
<dbReference type="EMBL" id="JAROKS010000001">
    <property type="protein sequence ID" value="KAK1806728.1"/>
    <property type="molecule type" value="Genomic_DNA"/>
</dbReference>
<accession>A0AAD8ZWW1</accession>
<proteinExistence type="predicted"/>
<keyword evidence="3" id="KW-1185">Reference proteome</keyword>
<sequence length="134" mass="15242">MYDRFCTLYYKTISIATLPIALETAELLFLHTFQFGLPEDIASDWGVQSMSRVWKEFLGKLIVSLTSGYCQKPKHRQREQTKKYVPETVQLGTPRALEFPPAMQSSQVQGEQESLPGDASVTPNGHQCFQKKIE</sequence>
<gene>
    <name evidence="2" type="ORF">P4O66_005229</name>
</gene>
<evidence type="ECO:0000313" key="3">
    <source>
        <dbReference type="Proteomes" id="UP001239994"/>
    </source>
</evidence>
<organism evidence="2 3">
    <name type="scientific">Electrophorus voltai</name>
    <dbReference type="NCBI Taxonomy" id="2609070"/>
    <lineage>
        <taxon>Eukaryota</taxon>
        <taxon>Metazoa</taxon>
        <taxon>Chordata</taxon>
        <taxon>Craniata</taxon>
        <taxon>Vertebrata</taxon>
        <taxon>Euteleostomi</taxon>
        <taxon>Actinopterygii</taxon>
        <taxon>Neopterygii</taxon>
        <taxon>Teleostei</taxon>
        <taxon>Ostariophysi</taxon>
        <taxon>Gymnotiformes</taxon>
        <taxon>Gymnotoidei</taxon>
        <taxon>Gymnotidae</taxon>
        <taxon>Electrophorus</taxon>
    </lineage>
</organism>
<name>A0AAD8ZWW1_9TELE</name>
<feature type="non-terminal residue" evidence="2">
    <location>
        <position position="1"/>
    </location>
</feature>